<feature type="domain" description="NADPH-dependent reductive aminase-like C-terminal" evidence="4">
    <location>
        <begin position="190"/>
        <end position="316"/>
    </location>
</feature>
<dbReference type="Pfam" id="PF21761">
    <property type="entry name" value="RedAm-like_C"/>
    <property type="match status" value="1"/>
</dbReference>
<dbReference type="InterPro" id="IPR006115">
    <property type="entry name" value="6PGDH_NADP-bd"/>
</dbReference>
<dbReference type="InterPro" id="IPR036291">
    <property type="entry name" value="NAD(P)-bd_dom_sf"/>
</dbReference>
<name>A0ABZ1LPS0_9ACTN</name>
<dbReference type="InterPro" id="IPR051265">
    <property type="entry name" value="HIBADH-related_NP60_sf"/>
</dbReference>
<reference evidence="5 6" key="1">
    <citation type="submission" date="2022-10" db="EMBL/GenBank/DDBJ databases">
        <title>The complete genomes of actinobacterial strains from the NBC collection.</title>
        <authorList>
            <person name="Joergensen T.S."/>
            <person name="Alvarez Arevalo M."/>
            <person name="Sterndorff E.B."/>
            <person name="Faurdal D."/>
            <person name="Vuksanovic O."/>
            <person name="Mourched A.-S."/>
            <person name="Charusanti P."/>
            <person name="Shaw S."/>
            <person name="Blin K."/>
            <person name="Weber T."/>
        </authorList>
    </citation>
    <scope>NUCLEOTIDE SEQUENCE [LARGE SCALE GENOMIC DNA]</scope>
    <source>
        <strain evidence="5 6">NBC_00123</strain>
    </source>
</reference>
<proteinExistence type="inferred from homology"/>
<gene>
    <name evidence="5" type="ORF">OG814_16980</name>
</gene>
<dbReference type="Gene3D" id="3.40.50.720">
    <property type="entry name" value="NAD(P)-binding Rossmann-like Domain"/>
    <property type="match status" value="1"/>
</dbReference>
<evidence type="ECO:0000313" key="5">
    <source>
        <dbReference type="EMBL" id="WTR75441.1"/>
    </source>
</evidence>
<dbReference type="RefSeq" id="WP_327166562.1">
    <property type="nucleotide sequence ID" value="NZ_CP108273.1"/>
</dbReference>
<dbReference type="Gene3D" id="1.10.1040.10">
    <property type="entry name" value="N-(1-d-carboxylethyl)-l-norvaline Dehydrogenase, domain 2"/>
    <property type="match status" value="1"/>
</dbReference>
<evidence type="ECO:0000256" key="2">
    <source>
        <dbReference type="ARBA" id="ARBA00023002"/>
    </source>
</evidence>
<keyword evidence="2" id="KW-0560">Oxidoreductase</keyword>
<dbReference type="PANTHER" id="PTHR43580">
    <property type="entry name" value="OXIDOREDUCTASE GLYR1-RELATED"/>
    <property type="match status" value="1"/>
</dbReference>
<organism evidence="5 6">
    <name type="scientific">Streptomyces zaomyceticus</name>
    <dbReference type="NCBI Taxonomy" id="68286"/>
    <lineage>
        <taxon>Bacteria</taxon>
        <taxon>Bacillati</taxon>
        <taxon>Actinomycetota</taxon>
        <taxon>Actinomycetes</taxon>
        <taxon>Kitasatosporales</taxon>
        <taxon>Streptomycetaceae</taxon>
        <taxon>Streptomyces</taxon>
    </lineage>
</organism>
<sequence>MPSTVRQESCDSRRSCHCRPDSAAASVDSMNAQNITVIGLGQMGAALADAFLTAGHRTTVWNRTPGKADALVERGAVRADDVAGAVTASELVVVCVLDYAAVREVLAPVADSLRGRVLVNLTTGSPEQARAEAEWAAEHGIGYLDGAVMTTPPGVGDSANMILYAGGPGLLAEHRAALAVLGDPVDLGEDAGSASLYDAGLLGLMWSVFGGWLHATALTGADGVPARDFTAVATRWLKTVSWFMTGYAEQIDAGEYPGEDATIDVQTAAIGHLLHAAEARGIDNRLPELHLELMRAAVRAGHGGDSYARIIESFRK</sequence>
<dbReference type="InterPro" id="IPR048666">
    <property type="entry name" value="RedAm-like_C"/>
</dbReference>
<dbReference type="EMBL" id="CP108188">
    <property type="protein sequence ID" value="WTR75441.1"/>
    <property type="molecule type" value="Genomic_DNA"/>
</dbReference>
<keyword evidence="6" id="KW-1185">Reference proteome</keyword>
<dbReference type="InterPro" id="IPR013328">
    <property type="entry name" value="6PGD_dom2"/>
</dbReference>
<comment type="similarity">
    <text evidence="1">Belongs to the HIBADH-related family.</text>
</comment>
<evidence type="ECO:0000259" key="4">
    <source>
        <dbReference type="Pfam" id="PF21761"/>
    </source>
</evidence>
<evidence type="ECO:0000259" key="3">
    <source>
        <dbReference type="Pfam" id="PF03446"/>
    </source>
</evidence>
<evidence type="ECO:0000313" key="6">
    <source>
        <dbReference type="Proteomes" id="UP001622594"/>
    </source>
</evidence>
<dbReference type="PIRSF" id="PIRSF000103">
    <property type="entry name" value="HIBADH"/>
    <property type="match status" value="1"/>
</dbReference>
<dbReference type="Proteomes" id="UP001622594">
    <property type="component" value="Chromosome"/>
</dbReference>
<dbReference type="InterPro" id="IPR015815">
    <property type="entry name" value="HIBADH-related"/>
</dbReference>
<dbReference type="SUPFAM" id="SSF51735">
    <property type="entry name" value="NAD(P)-binding Rossmann-fold domains"/>
    <property type="match status" value="1"/>
</dbReference>
<protein>
    <submittedName>
        <fullName evidence="5">NAD(P)-binding domain-containing protein</fullName>
    </submittedName>
</protein>
<dbReference type="Pfam" id="PF03446">
    <property type="entry name" value="NAD_binding_2"/>
    <property type="match status" value="1"/>
</dbReference>
<evidence type="ECO:0000256" key="1">
    <source>
        <dbReference type="ARBA" id="ARBA00009080"/>
    </source>
</evidence>
<accession>A0ABZ1LPS0</accession>
<dbReference type="PANTHER" id="PTHR43580:SF2">
    <property type="entry name" value="CYTOKINE-LIKE NUCLEAR FACTOR N-PAC"/>
    <property type="match status" value="1"/>
</dbReference>
<feature type="domain" description="6-phosphogluconate dehydrogenase NADP-binding" evidence="3">
    <location>
        <begin position="34"/>
        <end position="183"/>
    </location>
</feature>